<gene>
    <name evidence="2" type="ORF">C8C78_12424</name>
    <name evidence="3" type="ORF">SAMN04488597_12215</name>
</gene>
<protein>
    <submittedName>
        <fullName evidence="3">Chromosome segregation ATPase</fullName>
    </submittedName>
</protein>
<evidence type="ECO:0000313" key="2">
    <source>
        <dbReference type="EMBL" id="PXV63411.1"/>
    </source>
</evidence>
<keyword evidence="1" id="KW-0175">Coiled coil</keyword>
<feature type="coiled-coil region" evidence="1">
    <location>
        <begin position="761"/>
        <end position="900"/>
    </location>
</feature>
<dbReference type="Proteomes" id="UP000247389">
    <property type="component" value="Unassembled WGS sequence"/>
</dbReference>
<evidence type="ECO:0000256" key="1">
    <source>
        <dbReference type="SAM" id="Coils"/>
    </source>
</evidence>
<dbReference type="RefSeq" id="WP_110301063.1">
    <property type="nucleotide sequence ID" value="NZ_FMYT01000022.1"/>
</dbReference>
<feature type="coiled-coil region" evidence="1">
    <location>
        <begin position="979"/>
        <end position="1120"/>
    </location>
</feature>
<dbReference type="Proteomes" id="UP000324896">
    <property type="component" value="Unassembled WGS sequence"/>
</dbReference>
<dbReference type="EMBL" id="FMYT01000022">
    <property type="protein sequence ID" value="SDD01003.1"/>
    <property type="molecule type" value="Genomic_DNA"/>
</dbReference>
<sequence>MPRLSKIRITGNKYDGFQKQHRNSIFDLESDHSLFTLQNGSGKGVMLQLISQLLLPGTAWGKRNGNKLEGMFYDRYQVFQPYTFHVVLEWRLDGSEDKKLLTGICVSAHKQQSTTDEEGKVGLKYFLYTHEYQGSSRFSLTNLPLYTKSSDQVLGYERLEEFIDQNRADFIKYSKTAVSSLNSEYYQYLSSHGIYRSEWEIMKNINRSEGGLEKYFSQAKDNKALFDRLIIPAVSESISYYNEREKNSLLNIFVDNVKIARNLPELLSRREDLKTLSQMVDPLLSNAEQGLRLKETREMIRERGNNYLRGIADRRTFLENELRRSQREKKKTESRIRELNFESENLKYVKKLRALNELKAEQEEAEAEQQKLNKQLEKLREEELQLKLNQKYLKLEDLESEAEGKRDKINSLKERSEFKELEAEIRQLKEETAAEIDELNSKVKESAADYYSYQKYLEQKLKELEAEENKIEQKIRDEQQFKLEYEHQEQKVEAEKEKLAHFFNPLELETPKYLLQNLDKETAELDSKLEKLEENLKEQEGQKEKLQDQRQQTAVEAAAQETVVENLKEELKKQKEAEEELFSQLIKSLNLDRFEEFYSKQWLQQQQNELLKLINEKEESLQELNADQFELQLDLNLNDREYWVASLEQKRLYQKIKELDIRVYYGSEFLFELVEDRQKYLKDYPLLPYGLVVVYKSDWEKIKANISLAEISHFAVPIFINHQLDGSDSELPFKLLTGKEKNFIENKNDFEQWFSGLQSKEAEIRETISILERKLKNLNQLNYRAETMLAAESAAEIKTKLEKEESKLESLQAEIKKYEQRLKNTAAKISALKQEYQIKEKKLTELKENRKQVREYLEAKRDLDKKESSYQQALAEIEHLDGLLAENKTEQKKKQKEELRLENNYENWLEAYRKFTSSLNEMLSDQQAELKSEFKKDELNISPREQYPELFAFRQHKSYQNYEKIISLQKKEEERAAELKYLEESLQKLLSEINELKTELTQLAADWEERDYDFKNQSQLKTALEEINEQLKKTEKEAQTLKEEILVRRGQLETRENELEEKAAEIKERFQRSVQSWDNVELKVKELEIKKELSENKDYLSKLEKMILNYQEKLQAHNNLANKLQYYQLEAAKGELNAGIKEELKDSPAAVIESWENDYRSIENKLKSLREKTEDNFYHFKNDVKDVVENITLKNSINEKLLHNFRASDYQYNYEMLNSFKEYINNELNTIDRNKTEAEEARQQWAERSSIHVMRLITSMKEMISNMVYHNQRGFAFPLVRLRRDDLLPDDEQEVIAELKEYFLELINKFNREEIDVEQLPDYKLKEYCGDAALFSRALRGRYPVLQVYKMTEKNEFLHARPQDYFYSDWESVIQGKGNGPEGSGGQSLSINAFMMMMLLNYKKQRFDKSNPWTVLFLDNPFGKASAAHVLDPIFKIADKLNFQLVAFAAPEIIKTEISERFPVFWALEIGDTERNQGVVQGQVIYGERRAKVD</sequence>
<feature type="coiled-coil region" evidence="1">
    <location>
        <begin position="308"/>
        <end position="634"/>
    </location>
</feature>
<accession>A0A1G6R9A8</accession>
<evidence type="ECO:0000313" key="4">
    <source>
        <dbReference type="Proteomes" id="UP000247389"/>
    </source>
</evidence>
<evidence type="ECO:0000313" key="5">
    <source>
        <dbReference type="Proteomes" id="UP000324896"/>
    </source>
</evidence>
<reference evidence="3 5" key="1">
    <citation type="submission" date="2016-10" db="EMBL/GenBank/DDBJ databases">
        <authorList>
            <person name="Varghese N."/>
            <person name="Submissions S."/>
        </authorList>
    </citation>
    <scope>NUCLEOTIDE SEQUENCE [LARGE SCALE GENOMIC DNA]</scope>
    <source>
        <strain evidence="3 5">WG10</strain>
    </source>
</reference>
<reference evidence="2 4" key="2">
    <citation type="submission" date="2018-04" db="EMBL/GenBank/DDBJ databases">
        <title>Subsurface microbial communities from deep shales in Ohio and West Virginia, USA.</title>
        <authorList>
            <person name="Wrighton K."/>
        </authorList>
    </citation>
    <scope>NUCLEOTIDE SEQUENCE [LARGE SCALE GENOMIC DNA]</scope>
    <source>
        <strain evidence="2 4">MSL28</strain>
    </source>
</reference>
<dbReference type="EMBL" id="QICM01000024">
    <property type="protein sequence ID" value="PXV63411.1"/>
    <property type="molecule type" value="Genomic_DNA"/>
</dbReference>
<name>A0A1G6R9A8_9FIRM</name>
<proteinExistence type="predicted"/>
<organism evidence="3 5">
    <name type="scientific">Halanaerobium congolense</name>
    <dbReference type="NCBI Taxonomy" id="54121"/>
    <lineage>
        <taxon>Bacteria</taxon>
        <taxon>Bacillati</taxon>
        <taxon>Bacillota</taxon>
        <taxon>Clostridia</taxon>
        <taxon>Halanaerobiales</taxon>
        <taxon>Halanaerobiaceae</taxon>
        <taxon>Halanaerobium</taxon>
    </lineage>
</organism>
<evidence type="ECO:0000313" key="3">
    <source>
        <dbReference type="EMBL" id="SDD01003.1"/>
    </source>
</evidence>